<accession>A0A1I7SVU1</accession>
<dbReference type="PANTHER" id="PTHR14467:SF0">
    <property type="entry name" value="PROTEIN ARV1"/>
    <property type="match status" value="1"/>
</dbReference>
<comment type="similarity">
    <text evidence="2 10">Belongs to the ARV1 family.</text>
</comment>
<keyword evidence="5 10" id="KW-0256">Endoplasmic reticulum</keyword>
<organism evidence="13 15">
    <name type="scientific">Bursaphelenchus xylophilus</name>
    <name type="common">Pinewood nematode worm</name>
    <name type="synonym">Aphelenchoides xylophilus</name>
    <dbReference type="NCBI Taxonomy" id="6326"/>
    <lineage>
        <taxon>Eukaryota</taxon>
        <taxon>Metazoa</taxon>
        <taxon>Ecdysozoa</taxon>
        <taxon>Nematoda</taxon>
        <taxon>Chromadorea</taxon>
        <taxon>Rhabditida</taxon>
        <taxon>Tylenchina</taxon>
        <taxon>Tylenchomorpha</taxon>
        <taxon>Aphelenchoidea</taxon>
        <taxon>Aphelenchoididae</taxon>
        <taxon>Bursaphelenchus</taxon>
    </lineage>
</organism>
<feature type="transmembrane region" description="Helical" evidence="10">
    <location>
        <begin position="149"/>
        <end position="169"/>
    </location>
</feature>
<evidence type="ECO:0000256" key="7">
    <source>
        <dbReference type="ARBA" id="ARBA00023055"/>
    </source>
</evidence>
<gene>
    <name evidence="11" type="ORF">BXYJ_LOCUS4269</name>
</gene>
<dbReference type="WBParaSite" id="BXY_1716900.1">
    <property type="protein sequence ID" value="BXY_1716900.1"/>
    <property type="gene ID" value="BXY_1716900"/>
</dbReference>
<dbReference type="GO" id="GO:0032366">
    <property type="term" value="P:intracellular sterol transport"/>
    <property type="evidence" value="ECO:0007669"/>
    <property type="project" value="UniProtKB-UniRule"/>
</dbReference>
<keyword evidence="3 10" id="KW-0813">Transport</keyword>
<protein>
    <recommendedName>
        <fullName evidence="10">Protein ARV</fullName>
    </recommendedName>
</protein>
<evidence type="ECO:0000313" key="14">
    <source>
        <dbReference type="Proteomes" id="UP000659654"/>
    </source>
</evidence>
<keyword evidence="6 10" id="KW-1133">Transmembrane helix</keyword>
<feature type="transmembrane region" description="Helical" evidence="10">
    <location>
        <begin position="203"/>
        <end position="226"/>
    </location>
</feature>
<dbReference type="Proteomes" id="UP000095284">
    <property type="component" value="Unplaced"/>
</dbReference>
<dbReference type="Pfam" id="PF04161">
    <property type="entry name" value="Arv1"/>
    <property type="match status" value="1"/>
</dbReference>
<evidence type="ECO:0000313" key="12">
    <source>
        <dbReference type="EMBL" id="CAG9098273.1"/>
    </source>
</evidence>
<sequence length="232" mass="27074">MNGNCNIVCVHCGAEASDLYRNYGKNVIKLCECSECGKTVDPYIEYDRVLIFIDLLLQYTAAYRHLFVNQVYRSFWRLACIFVICEAYRKWAIRMETYNKSVTEGFINLEWKFYECLVESSVETAVFALSTLGLSLIFNLGTRLPPSSVFWITCCGFYGKIFVLFSVIWNLHHKYEYLGLIELFILISNYQTQNLMYSKSPKLNILVVLLSWTLSYGAGLYCHRIFDFTVYF</sequence>
<dbReference type="InterPro" id="IPR007290">
    <property type="entry name" value="Arv1"/>
</dbReference>
<dbReference type="GO" id="GO:0006665">
    <property type="term" value="P:sphingolipid metabolic process"/>
    <property type="evidence" value="ECO:0007669"/>
    <property type="project" value="TreeGrafter"/>
</dbReference>
<dbReference type="EMBL" id="CAJFDI010000002">
    <property type="protein sequence ID" value="CAD5215917.1"/>
    <property type="molecule type" value="Genomic_DNA"/>
</dbReference>
<dbReference type="AlphaFoldDB" id="A0A1I7SVU1"/>
<comment type="function">
    <text evidence="10">Mediator of sterol homeostasis involved in sterol uptake, trafficking and distribution into membranes.</text>
</comment>
<keyword evidence="7 10" id="KW-0445">Lipid transport</keyword>
<evidence type="ECO:0000256" key="3">
    <source>
        <dbReference type="ARBA" id="ARBA00022448"/>
    </source>
</evidence>
<reference evidence="12" key="2">
    <citation type="submission" date="2020-08" db="EMBL/GenBank/DDBJ databases">
        <authorList>
            <person name="Kikuchi T."/>
        </authorList>
    </citation>
    <scope>NUCLEOTIDE SEQUENCE</scope>
    <source>
        <strain evidence="11">Ka4C1</strain>
    </source>
</reference>
<reference evidence="15" key="1">
    <citation type="submission" date="2016-11" db="UniProtKB">
        <authorList>
            <consortium name="WormBaseParasite"/>
        </authorList>
    </citation>
    <scope>IDENTIFICATION</scope>
</reference>
<evidence type="ECO:0000256" key="1">
    <source>
        <dbReference type="ARBA" id="ARBA00004477"/>
    </source>
</evidence>
<dbReference type="OrthoDB" id="2192830at2759"/>
<evidence type="ECO:0000256" key="2">
    <source>
        <dbReference type="ARBA" id="ARBA00009187"/>
    </source>
</evidence>
<keyword evidence="8 10" id="KW-0443">Lipid metabolism</keyword>
<evidence type="ECO:0000256" key="4">
    <source>
        <dbReference type="ARBA" id="ARBA00022692"/>
    </source>
</evidence>
<dbReference type="EMBL" id="CAJFCV020000002">
    <property type="protein sequence ID" value="CAG9098273.1"/>
    <property type="molecule type" value="Genomic_DNA"/>
</dbReference>
<name>A0A1I7SVU1_BURXY</name>
<dbReference type="Proteomes" id="UP000659654">
    <property type="component" value="Unassembled WGS sequence"/>
</dbReference>
<dbReference type="Proteomes" id="UP000582659">
    <property type="component" value="Unassembled WGS sequence"/>
</dbReference>
<evidence type="ECO:0000313" key="11">
    <source>
        <dbReference type="EMBL" id="CAD5215917.1"/>
    </source>
</evidence>
<proteinExistence type="inferred from homology"/>
<evidence type="ECO:0000256" key="8">
    <source>
        <dbReference type="ARBA" id="ARBA00023098"/>
    </source>
</evidence>
<evidence type="ECO:0000256" key="9">
    <source>
        <dbReference type="ARBA" id="ARBA00023136"/>
    </source>
</evidence>
<dbReference type="GO" id="GO:0097036">
    <property type="term" value="P:regulation of plasma membrane sterol distribution"/>
    <property type="evidence" value="ECO:0007669"/>
    <property type="project" value="UniProtKB-UniRule"/>
</dbReference>
<evidence type="ECO:0000256" key="5">
    <source>
        <dbReference type="ARBA" id="ARBA00022824"/>
    </source>
</evidence>
<comment type="subcellular location">
    <subcellularLocation>
        <location evidence="1 10">Endoplasmic reticulum membrane</location>
        <topology evidence="1 10">Multi-pass membrane protein</topology>
    </subcellularLocation>
</comment>
<keyword evidence="4 10" id="KW-0812">Transmembrane</keyword>
<evidence type="ECO:0000256" key="6">
    <source>
        <dbReference type="ARBA" id="ARBA00022989"/>
    </source>
</evidence>
<dbReference type="GO" id="GO:0005789">
    <property type="term" value="C:endoplasmic reticulum membrane"/>
    <property type="evidence" value="ECO:0007669"/>
    <property type="project" value="UniProtKB-SubCell"/>
</dbReference>
<evidence type="ECO:0000256" key="10">
    <source>
        <dbReference type="RuleBase" id="RU368065"/>
    </source>
</evidence>
<evidence type="ECO:0000313" key="13">
    <source>
        <dbReference type="Proteomes" id="UP000095284"/>
    </source>
</evidence>
<dbReference type="GO" id="GO:0016125">
    <property type="term" value="P:sterol metabolic process"/>
    <property type="evidence" value="ECO:0007669"/>
    <property type="project" value="UniProtKB-UniRule"/>
</dbReference>
<dbReference type="GO" id="GO:0005794">
    <property type="term" value="C:Golgi apparatus"/>
    <property type="evidence" value="ECO:0007669"/>
    <property type="project" value="TreeGrafter"/>
</dbReference>
<keyword evidence="9 10" id="KW-0472">Membrane</keyword>
<evidence type="ECO:0000313" key="15">
    <source>
        <dbReference type="WBParaSite" id="BXY_1716900.1"/>
    </source>
</evidence>
<dbReference type="PANTHER" id="PTHR14467">
    <property type="entry name" value="ARV1"/>
    <property type="match status" value="1"/>
</dbReference>
<keyword evidence="14" id="KW-1185">Reference proteome</keyword>
<dbReference type="GO" id="GO:0032541">
    <property type="term" value="C:cortical endoplasmic reticulum"/>
    <property type="evidence" value="ECO:0007669"/>
    <property type="project" value="TreeGrafter"/>
</dbReference>
<feature type="transmembrane region" description="Helical" evidence="10">
    <location>
        <begin position="125"/>
        <end position="142"/>
    </location>
</feature>